<evidence type="ECO:0000259" key="1">
    <source>
        <dbReference type="Pfam" id="PF05018"/>
    </source>
</evidence>
<accession>A0ABQ6MQR0</accession>
<proteinExistence type="predicted"/>
<evidence type="ECO:0000313" key="3">
    <source>
        <dbReference type="Proteomes" id="UP001165060"/>
    </source>
</evidence>
<dbReference type="PANTHER" id="PTHR12458">
    <property type="entry name" value="ORF PROTEIN"/>
    <property type="match status" value="1"/>
</dbReference>
<evidence type="ECO:0000313" key="2">
    <source>
        <dbReference type="EMBL" id="GMI30241.1"/>
    </source>
</evidence>
<name>A0ABQ6MQR0_9STRA</name>
<reference evidence="2 3" key="1">
    <citation type="journal article" date="2023" name="Commun. Biol.">
        <title>Genome analysis of Parmales, the sister group of diatoms, reveals the evolutionary specialization of diatoms from phago-mixotrophs to photoautotrophs.</title>
        <authorList>
            <person name="Ban H."/>
            <person name="Sato S."/>
            <person name="Yoshikawa S."/>
            <person name="Yamada K."/>
            <person name="Nakamura Y."/>
            <person name="Ichinomiya M."/>
            <person name="Sato N."/>
            <person name="Blanc-Mathieu R."/>
            <person name="Endo H."/>
            <person name="Kuwata A."/>
            <person name="Ogata H."/>
        </authorList>
    </citation>
    <scope>NUCLEOTIDE SEQUENCE [LARGE SCALE GENOMIC DNA]</scope>
</reference>
<dbReference type="EMBL" id="BRYB01004391">
    <property type="protein sequence ID" value="GMI30241.1"/>
    <property type="molecule type" value="Genomic_DNA"/>
</dbReference>
<keyword evidence="3" id="KW-1185">Reference proteome</keyword>
<organism evidence="2 3">
    <name type="scientific">Tetraparma gracilis</name>
    <dbReference type="NCBI Taxonomy" id="2962635"/>
    <lineage>
        <taxon>Eukaryota</taxon>
        <taxon>Sar</taxon>
        <taxon>Stramenopiles</taxon>
        <taxon>Ochrophyta</taxon>
        <taxon>Bolidophyceae</taxon>
        <taxon>Parmales</taxon>
        <taxon>Triparmaceae</taxon>
        <taxon>Tetraparma</taxon>
    </lineage>
</organism>
<feature type="domain" description="CFA20" evidence="1">
    <location>
        <begin position="65"/>
        <end position="189"/>
    </location>
</feature>
<protein>
    <recommendedName>
        <fullName evidence="1">CFA20 domain-containing protein</fullName>
    </recommendedName>
</protein>
<sequence length="192" mass="21771">EWHEIPEYSQARKMCDELNHRGNKVAKEQSVVEVIDLDKEISAQAIEILGDGEIVWDLSRNPPILQYLSLHLRNLDKFLSFEVVVVDESSKTRVFKISNRRSHAVISNEKIATDKEEGETEISVCELPLSIGSGWQMCCVDLVDLCQSAFGTRRPNVLSISLKGNCRVSKVFFHKEKYADAEMPPHLRCVGN</sequence>
<gene>
    <name evidence="2" type="ORF">TeGR_g111</name>
</gene>
<dbReference type="Proteomes" id="UP001165060">
    <property type="component" value="Unassembled WGS sequence"/>
</dbReference>
<dbReference type="Pfam" id="PF05018">
    <property type="entry name" value="CFA20_dom"/>
    <property type="match status" value="1"/>
</dbReference>
<comment type="caution">
    <text evidence="2">The sequence shown here is derived from an EMBL/GenBank/DDBJ whole genome shotgun (WGS) entry which is preliminary data.</text>
</comment>
<feature type="non-terminal residue" evidence="2">
    <location>
        <position position="1"/>
    </location>
</feature>
<dbReference type="InterPro" id="IPR040441">
    <property type="entry name" value="CFA20/CFAP20DC"/>
</dbReference>
<dbReference type="InterPro" id="IPR007714">
    <property type="entry name" value="CFA20_dom"/>
</dbReference>